<evidence type="ECO:0000313" key="9">
    <source>
        <dbReference type="Ensembl" id="ENSCLMP00005004928.1"/>
    </source>
</evidence>
<feature type="domain" description="CUB" evidence="7">
    <location>
        <begin position="315"/>
        <end position="426"/>
    </location>
</feature>
<evidence type="ECO:0000256" key="5">
    <source>
        <dbReference type="SAM" id="MobiDB-lite"/>
    </source>
</evidence>
<keyword evidence="6" id="KW-0472">Membrane</keyword>
<feature type="domain" description="CUB" evidence="7">
    <location>
        <begin position="846"/>
        <end position="956"/>
    </location>
</feature>
<protein>
    <submittedName>
        <fullName evidence="9">Zgc:154142</fullName>
    </submittedName>
</protein>
<dbReference type="GeneTree" id="ENSGT01030000234528"/>
<dbReference type="InterPro" id="IPR043504">
    <property type="entry name" value="Peptidase_S1_PA_chymotrypsin"/>
</dbReference>
<dbReference type="FunFam" id="2.60.120.290:FF:000013">
    <property type="entry name" value="Membrane frizzled-related protein"/>
    <property type="match status" value="2"/>
</dbReference>
<keyword evidence="4" id="KW-0378">Hydrolase</keyword>
<dbReference type="PROSITE" id="PS50240">
    <property type="entry name" value="TRYPSIN_DOM"/>
    <property type="match status" value="1"/>
</dbReference>
<keyword evidence="10" id="KW-1185">Reference proteome</keyword>
<evidence type="ECO:0000259" key="8">
    <source>
        <dbReference type="PROSITE" id="PS50240"/>
    </source>
</evidence>
<dbReference type="InterPro" id="IPR009003">
    <property type="entry name" value="Peptidase_S1_PA"/>
</dbReference>
<evidence type="ECO:0000256" key="1">
    <source>
        <dbReference type="ARBA" id="ARBA00022737"/>
    </source>
</evidence>
<feature type="domain" description="CUB" evidence="7">
    <location>
        <begin position="177"/>
        <end position="283"/>
    </location>
</feature>
<keyword evidence="4" id="KW-0720">Serine protease</keyword>
<reference evidence="9" key="1">
    <citation type="submission" date="2025-08" db="UniProtKB">
        <authorList>
            <consortium name="Ensembl"/>
        </authorList>
    </citation>
    <scope>IDENTIFICATION</scope>
</reference>
<dbReference type="Pfam" id="PF00431">
    <property type="entry name" value="CUB"/>
    <property type="match status" value="6"/>
</dbReference>
<evidence type="ECO:0000256" key="2">
    <source>
        <dbReference type="ARBA" id="ARBA00023157"/>
    </source>
</evidence>
<evidence type="ECO:0000256" key="4">
    <source>
        <dbReference type="RuleBase" id="RU363034"/>
    </source>
</evidence>
<dbReference type="FunFam" id="2.60.120.290:FF:000005">
    <property type="entry name" value="Procollagen C-endopeptidase enhancer 1"/>
    <property type="match status" value="2"/>
</dbReference>
<feature type="transmembrane region" description="Helical" evidence="6">
    <location>
        <begin position="20"/>
        <end position="39"/>
    </location>
</feature>
<feature type="compositionally biased region" description="Low complexity" evidence="5">
    <location>
        <begin position="285"/>
        <end position="305"/>
    </location>
</feature>
<name>A0A8C2WSF2_CYCLU</name>
<feature type="domain" description="CUB" evidence="7">
    <location>
        <begin position="963"/>
        <end position="1036"/>
    </location>
</feature>
<proteinExistence type="predicted"/>
<dbReference type="PRINTS" id="PR00722">
    <property type="entry name" value="CHYMOTRYPSIN"/>
</dbReference>
<dbReference type="PROSITE" id="PS51257">
    <property type="entry name" value="PROKAR_LIPOPROTEIN"/>
    <property type="match status" value="1"/>
</dbReference>
<dbReference type="Gene3D" id="2.60.120.290">
    <property type="entry name" value="Spermadhesin, CUB domain"/>
    <property type="match status" value="6"/>
</dbReference>
<keyword evidence="2" id="KW-1015">Disulfide bond</keyword>
<reference evidence="9" key="2">
    <citation type="submission" date="2025-09" db="UniProtKB">
        <authorList>
            <consortium name="Ensembl"/>
        </authorList>
    </citation>
    <scope>IDENTIFICATION</scope>
</reference>
<keyword evidence="1" id="KW-0677">Repeat</keyword>
<keyword evidence="6" id="KW-1133">Transmembrane helix</keyword>
<dbReference type="GO" id="GO:0004252">
    <property type="term" value="F:serine-type endopeptidase activity"/>
    <property type="evidence" value="ECO:0007669"/>
    <property type="project" value="InterPro"/>
</dbReference>
<dbReference type="Proteomes" id="UP000694565">
    <property type="component" value="Unplaced"/>
</dbReference>
<comment type="caution">
    <text evidence="3">Lacks conserved residue(s) required for the propagation of feature annotation.</text>
</comment>
<dbReference type="InterPro" id="IPR018114">
    <property type="entry name" value="TRYPSIN_HIS"/>
</dbReference>
<evidence type="ECO:0000259" key="7">
    <source>
        <dbReference type="PROSITE" id="PS01180"/>
    </source>
</evidence>
<dbReference type="SMART" id="SM00020">
    <property type="entry name" value="Tryp_SPc"/>
    <property type="match status" value="1"/>
</dbReference>
<sequence length="1099" mass="121098">MDVEKGRRRSGGTSTLEKCLIFLFVAMTAACITLVVVYFTGKADSSPHAEGQESGCGGPQELTGESGTFTSFNYPNSYDNGKSCSWHITVDPSKVIQLWFEEFALEETQLCTSDFITLRDSLGTIGKYCGYTKPKPLVSLTNHLWVYFDTNDRNTDQGFKAHYTTVDPKLAPEIAGAGGFLQGDQGALMTPSFPQHNYQSGALYQWRITVPEGERVRLTFTSFDLVPEVCGDFVQVYDGHKAGKFCGGTMPKPVESSGNTMVVRFKSDNSLTSKGFSATYTKSSLPPVVTTTPKPTTTPRPTTTQTPPPLTSSGGGGPVILHGRKGVIQSLGFPNPYPAHLNSSWRISVPKGFLVTLQITEMAITGMTGQCEEDKLVISDNYSTLGTHCGYILPPVMVSTSETISVTFQSDSRLTDRGFSARWEAVYAEDIAEIQGCGMSSKEETGVIKSHNWPMNYKANAECMWNIALPFGKKITLTFTHFDLEAKDFLSPKCYDNVMMYELNGPFCGTKLPSTIQTKGSRLVIRFHTDLLTESKGFRAYWTTNSSLPAPTEPPAQPNPWDNIPIDWPSTCGKPAIPPVVVSRIVNGEAATPHSWPWQVSMQVRDYQPTFFHTCGGTLIHKNWVLTAAHCFMRYADELQRWRMCLGKHNLTYTESSERCFNVSGIYRHESFRYPTVPTVEFDIALVRLDGDVEPSNEISYACLPSAEEVLPGGKKCYATGWGDETGNSMNASVAEGLNQVALPVVPYDTCKRMDYWWFQVKTSMICCGYTLPDELQSVCQGDSGGPLVCQDIPGGSWEVHGITSFGPIGCVMNKKPSVFTRSSAYLPWIENVLRRDIYNEHTSGCGGPKYLTGTGGTVSSMGHHGSYDNKARCQWDIQVPLGKLVHFHFHNFSLEESQLCINDKVSLRDRIGSLGTHCSHVPPKDLVSDGDKLHISFSSNDKVVDMGFTATWKAVDPTEAPCGGSFSSAQGEITSPNWPGDYQAQSVCTWRISIPSAKSFRVGFTHFELQAANMLGNCVDYMEIFHGDSMTSLGCNTVVIRFLSNSANQQKGVRGYWTTDASVIPTLPPLPPNPWDNITISELHHFSPYLTCMVVEVL</sequence>
<feature type="domain" description="CUB" evidence="7">
    <location>
        <begin position="437"/>
        <end position="545"/>
    </location>
</feature>
<dbReference type="SMART" id="SM00042">
    <property type="entry name" value="CUB"/>
    <property type="match status" value="6"/>
</dbReference>
<keyword evidence="4" id="KW-0645">Protease</keyword>
<dbReference type="Pfam" id="PF00089">
    <property type="entry name" value="Trypsin"/>
    <property type="match status" value="1"/>
</dbReference>
<dbReference type="InterPro" id="IPR035914">
    <property type="entry name" value="Sperma_CUB_dom_sf"/>
</dbReference>
<dbReference type="InterPro" id="IPR001314">
    <property type="entry name" value="Peptidase_S1A"/>
</dbReference>
<evidence type="ECO:0000256" key="3">
    <source>
        <dbReference type="PROSITE-ProRule" id="PRU00059"/>
    </source>
</evidence>
<dbReference type="PANTHER" id="PTHR24251">
    <property type="entry name" value="OVOCHYMASE-RELATED"/>
    <property type="match status" value="1"/>
</dbReference>
<dbReference type="InterPro" id="IPR000859">
    <property type="entry name" value="CUB_dom"/>
</dbReference>
<evidence type="ECO:0000313" key="10">
    <source>
        <dbReference type="Proteomes" id="UP000694565"/>
    </source>
</evidence>
<dbReference type="GO" id="GO:0006508">
    <property type="term" value="P:proteolysis"/>
    <property type="evidence" value="ECO:0007669"/>
    <property type="project" value="UniProtKB-KW"/>
</dbReference>
<dbReference type="SUPFAM" id="SSF49854">
    <property type="entry name" value="Spermadhesin, CUB domain"/>
    <property type="match status" value="6"/>
</dbReference>
<dbReference type="PROSITE" id="PS01180">
    <property type="entry name" value="CUB"/>
    <property type="match status" value="6"/>
</dbReference>
<dbReference type="InterPro" id="IPR001254">
    <property type="entry name" value="Trypsin_dom"/>
</dbReference>
<dbReference type="InterPro" id="IPR033116">
    <property type="entry name" value="TRYPSIN_SER"/>
</dbReference>
<accession>A0A8C2WSF2</accession>
<dbReference type="PROSITE" id="PS00134">
    <property type="entry name" value="TRYPSIN_HIS"/>
    <property type="match status" value="1"/>
</dbReference>
<keyword evidence="6" id="KW-0812">Transmembrane</keyword>
<dbReference type="FunFam" id="2.40.10.10:FF:000165">
    <property type="entry name" value="Trypsin-like serine protease"/>
    <property type="match status" value="1"/>
</dbReference>
<feature type="domain" description="Peptidase S1" evidence="8">
    <location>
        <begin position="585"/>
        <end position="835"/>
    </location>
</feature>
<dbReference type="CDD" id="cd00190">
    <property type="entry name" value="Tryp_SPc"/>
    <property type="match status" value="1"/>
</dbReference>
<dbReference type="Ensembl" id="ENSCLMT00005005285.1">
    <property type="protein sequence ID" value="ENSCLMP00005004928.1"/>
    <property type="gene ID" value="ENSCLMG00005002668.1"/>
</dbReference>
<dbReference type="CDD" id="cd00041">
    <property type="entry name" value="CUB"/>
    <property type="match status" value="6"/>
</dbReference>
<feature type="domain" description="CUB" evidence="7">
    <location>
        <begin position="56"/>
        <end position="166"/>
    </location>
</feature>
<feature type="region of interest" description="Disordered" evidence="5">
    <location>
        <begin position="285"/>
        <end position="314"/>
    </location>
</feature>
<organism evidence="9 10">
    <name type="scientific">Cyclopterus lumpus</name>
    <name type="common">Lumpsucker</name>
    <dbReference type="NCBI Taxonomy" id="8103"/>
    <lineage>
        <taxon>Eukaryota</taxon>
        <taxon>Metazoa</taxon>
        <taxon>Chordata</taxon>
        <taxon>Craniata</taxon>
        <taxon>Vertebrata</taxon>
        <taxon>Euteleostomi</taxon>
        <taxon>Actinopterygii</taxon>
        <taxon>Neopterygii</taxon>
        <taxon>Teleostei</taxon>
        <taxon>Neoteleostei</taxon>
        <taxon>Acanthomorphata</taxon>
        <taxon>Eupercaria</taxon>
        <taxon>Perciformes</taxon>
        <taxon>Cottioidei</taxon>
        <taxon>Cottales</taxon>
        <taxon>Cyclopteridae</taxon>
        <taxon>Cyclopterus</taxon>
    </lineage>
</organism>
<dbReference type="PROSITE" id="PS00135">
    <property type="entry name" value="TRYPSIN_SER"/>
    <property type="match status" value="1"/>
</dbReference>
<dbReference type="Gene3D" id="2.40.10.10">
    <property type="entry name" value="Trypsin-like serine proteases"/>
    <property type="match status" value="1"/>
</dbReference>
<dbReference type="AlphaFoldDB" id="A0A8C2WSF2"/>
<dbReference type="SUPFAM" id="SSF50494">
    <property type="entry name" value="Trypsin-like serine proteases"/>
    <property type="match status" value="1"/>
</dbReference>
<evidence type="ECO:0000256" key="6">
    <source>
        <dbReference type="SAM" id="Phobius"/>
    </source>
</evidence>